<dbReference type="PANTHER" id="PTHR43649:SF11">
    <property type="entry name" value="ABC TRANSPORTER SUBSTRATE-BINDING PROTEIN YESO-RELATED"/>
    <property type="match status" value="1"/>
</dbReference>
<protein>
    <submittedName>
        <fullName evidence="3">Carbohydrate ABC transporter substrate-binding protein, CUT1 family</fullName>
    </submittedName>
</protein>
<name>A0A1H9WMD3_9RHOB</name>
<dbReference type="EMBL" id="FOGU01000011">
    <property type="protein sequence ID" value="SES34603.1"/>
    <property type="molecule type" value="Genomic_DNA"/>
</dbReference>
<evidence type="ECO:0000313" key="4">
    <source>
        <dbReference type="Proteomes" id="UP000198885"/>
    </source>
</evidence>
<dbReference type="PANTHER" id="PTHR43649">
    <property type="entry name" value="ARABINOSE-BINDING PROTEIN-RELATED"/>
    <property type="match status" value="1"/>
</dbReference>
<proteinExistence type="inferred from homology"/>
<dbReference type="Proteomes" id="UP000198885">
    <property type="component" value="Unassembled WGS sequence"/>
</dbReference>
<evidence type="ECO:0000313" key="3">
    <source>
        <dbReference type="EMBL" id="SES34603.1"/>
    </source>
</evidence>
<dbReference type="InterPro" id="IPR006059">
    <property type="entry name" value="SBP"/>
</dbReference>
<comment type="similarity">
    <text evidence="2">Belongs to the bacterial solute-binding protein 1 family.</text>
</comment>
<sequence length="426" mass="46443">MDFKLDRRGLLLGGSALAAATAAGLRPAFAQDGRIRLLWWGSQPRADRTFEVISLFEGSHDGATVDGETVGWSDYWTRLATQVAGRNAPDVIQMDYRYIFEYARRGALAELEEFRDSTMPLEGFNDRTLEGGSADGHLYGVSLGANSAADICNMDAFEAAGIELPATFTYDDLREFGPDLAGAADIPYATADESGYETAFENWLRQRGKALYTDEGQLGFSQEDAQDWYELWAGLREDGICVPPDIQALDQRQVETNMLTLGHAAMAVAHTNQLVAYQSLNPATLEMRPLPLISPDATGGHYRKPSMFFSVAKGSENKELATTFINYFVTNPEAAKVLDVERGVPESPEMREVIEPMLDEAGQAAIAFIEDLGELAGPLPPPPPKGTGEIQTLMIRLGQEVGFGQRSISEGAEQLVSEASSILERA</sequence>
<gene>
    <name evidence="3" type="ORF">SAMN04490244_11194</name>
</gene>
<comment type="subcellular location">
    <subcellularLocation>
        <location evidence="1">Periplasm</location>
    </subcellularLocation>
</comment>
<dbReference type="GO" id="GO:0042597">
    <property type="term" value="C:periplasmic space"/>
    <property type="evidence" value="ECO:0007669"/>
    <property type="project" value="UniProtKB-SubCell"/>
</dbReference>
<accession>A0A1H9WMD3</accession>
<keyword evidence="4" id="KW-1185">Reference proteome</keyword>
<dbReference type="RefSeq" id="WP_092695723.1">
    <property type="nucleotide sequence ID" value="NZ_CBDDGO010000004.1"/>
</dbReference>
<dbReference type="OrthoDB" id="5897001at2"/>
<dbReference type="InterPro" id="IPR006311">
    <property type="entry name" value="TAT_signal"/>
</dbReference>
<dbReference type="Pfam" id="PF01547">
    <property type="entry name" value="SBP_bac_1"/>
    <property type="match status" value="1"/>
</dbReference>
<dbReference type="STRING" id="641238.SAMN04490244_11194"/>
<evidence type="ECO:0000256" key="1">
    <source>
        <dbReference type="ARBA" id="ARBA00004418"/>
    </source>
</evidence>
<dbReference type="PROSITE" id="PS51318">
    <property type="entry name" value="TAT"/>
    <property type="match status" value="1"/>
</dbReference>
<organism evidence="3 4">
    <name type="scientific">Tranquillimonas rosea</name>
    <dbReference type="NCBI Taxonomy" id="641238"/>
    <lineage>
        <taxon>Bacteria</taxon>
        <taxon>Pseudomonadati</taxon>
        <taxon>Pseudomonadota</taxon>
        <taxon>Alphaproteobacteria</taxon>
        <taxon>Rhodobacterales</taxon>
        <taxon>Roseobacteraceae</taxon>
        <taxon>Tranquillimonas</taxon>
    </lineage>
</organism>
<reference evidence="3 4" key="1">
    <citation type="submission" date="2016-10" db="EMBL/GenBank/DDBJ databases">
        <authorList>
            <person name="de Groot N.N."/>
        </authorList>
    </citation>
    <scope>NUCLEOTIDE SEQUENCE [LARGE SCALE GENOMIC DNA]</scope>
    <source>
        <strain evidence="3 4">DSM 23042</strain>
    </source>
</reference>
<dbReference type="Gene3D" id="3.40.190.10">
    <property type="entry name" value="Periplasmic binding protein-like II"/>
    <property type="match status" value="2"/>
</dbReference>
<dbReference type="SUPFAM" id="SSF53850">
    <property type="entry name" value="Periplasmic binding protein-like II"/>
    <property type="match status" value="1"/>
</dbReference>
<dbReference type="AlphaFoldDB" id="A0A1H9WMD3"/>
<evidence type="ECO:0000256" key="2">
    <source>
        <dbReference type="ARBA" id="ARBA00008520"/>
    </source>
</evidence>
<dbReference type="InterPro" id="IPR050490">
    <property type="entry name" value="Bact_solute-bd_prot1"/>
</dbReference>